<dbReference type="AlphaFoldDB" id="A0A8T1TNU0"/>
<comment type="caution">
    <text evidence="1">The sequence shown here is derived from an EMBL/GenBank/DDBJ whole genome shotgun (WGS) entry which is preliminary data.</text>
</comment>
<organism evidence="1 2">
    <name type="scientific">Phytophthora cactorum</name>
    <dbReference type="NCBI Taxonomy" id="29920"/>
    <lineage>
        <taxon>Eukaryota</taxon>
        <taxon>Sar</taxon>
        <taxon>Stramenopiles</taxon>
        <taxon>Oomycota</taxon>
        <taxon>Peronosporomycetes</taxon>
        <taxon>Peronosporales</taxon>
        <taxon>Peronosporaceae</taxon>
        <taxon>Phytophthora</taxon>
    </lineage>
</organism>
<dbReference type="Proteomes" id="UP000688947">
    <property type="component" value="Unassembled WGS sequence"/>
</dbReference>
<evidence type="ECO:0000313" key="2">
    <source>
        <dbReference type="Proteomes" id="UP000688947"/>
    </source>
</evidence>
<evidence type="ECO:0000313" key="1">
    <source>
        <dbReference type="EMBL" id="KAG6943401.1"/>
    </source>
</evidence>
<protein>
    <submittedName>
        <fullName evidence="1">Uncharacterized protein</fullName>
    </submittedName>
</protein>
<sequence length="162" mass="18701">MKNSTLYPPNSQHLSDNIIGKVMVRSGIRHHDQVISTHFAHGRHEVGTGSSNYLGPTKNELTKLDKRRPTPTPPSGYFSQPRGALVAMDGKIPARKFTPEMMKGLIQLEAKHRAQRRAACQRYHKKIRDHAYRLEHDTKRLKKKIRHRESQHEVLLFRTPTD</sequence>
<reference evidence="1" key="1">
    <citation type="submission" date="2021-01" db="EMBL/GenBank/DDBJ databases">
        <title>Phytophthora aleatoria, a newly-described species from Pinus radiata is distinct from Phytophthora cactorum isolates based on comparative genomics.</title>
        <authorList>
            <person name="Mcdougal R."/>
            <person name="Panda P."/>
            <person name="Williams N."/>
            <person name="Studholme D.J."/>
        </authorList>
    </citation>
    <scope>NUCLEOTIDE SEQUENCE</scope>
    <source>
        <strain evidence="1">NZFS 3830</strain>
    </source>
</reference>
<gene>
    <name evidence="1" type="ORF">JG687_00018488</name>
</gene>
<proteinExistence type="predicted"/>
<name>A0A8T1TNU0_9STRA</name>
<dbReference type="EMBL" id="JAENGZ010002570">
    <property type="protein sequence ID" value="KAG6943401.1"/>
    <property type="molecule type" value="Genomic_DNA"/>
</dbReference>
<accession>A0A8T1TNU0</accession>